<feature type="chain" id="PRO_5021984336" evidence="1">
    <location>
        <begin position="23"/>
        <end position="730"/>
    </location>
</feature>
<organism evidence="2 3">
    <name type="scientific">Candidatus Electronema aureum</name>
    <dbReference type="NCBI Taxonomy" id="2005002"/>
    <lineage>
        <taxon>Bacteria</taxon>
        <taxon>Pseudomonadati</taxon>
        <taxon>Thermodesulfobacteriota</taxon>
        <taxon>Desulfobulbia</taxon>
        <taxon>Desulfobulbales</taxon>
        <taxon>Desulfobulbaceae</taxon>
        <taxon>Candidatus Electronema</taxon>
    </lineage>
</organism>
<name>A0A521G461_9BACT</name>
<evidence type="ECO:0000313" key="2">
    <source>
        <dbReference type="EMBL" id="TAA75814.1"/>
    </source>
</evidence>
<dbReference type="PROSITE" id="PS51257">
    <property type="entry name" value="PROKAR_LIPOPROTEIN"/>
    <property type="match status" value="1"/>
</dbReference>
<reference evidence="2" key="1">
    <citation type="submission" date="2017-07" db="EMBL/GenBank/DDBJ databases">
        <title>The cable genome - Insights into the physiology and evolution of filamentous bacteria capable of sulfide oxidation via long distance electron transfer.</title>
        <authorList>
            <person name="Thorup C."/>
            <person name="Bjerg J.T."/>
            <person name="Schreiber L."/>
            <person name="Nielsen L.P."/>
            <person name="Kjeldsen K.U."/>
            <person name="Boesen T."/>
            <person name="Boggild A."/>
            <person name="Meysman F."/>
            <person name="Geelhoed J."/>
            <person name="Schramm A."/>
        </authorList>
    </citation>
    <scope>NUCLEOTIDE SEQUENCE [LARGE SCALE GENOMIC DNA]</scope>
    <source>
        <strain evidence="2">GS</strain>
    </source>
</reference>
<evidence type="ECO:0000256" key="1">
    <source>
        <dbReference type="SAM" id="SignalP"/>
    </source>
</evidence>
<dbReference type="AlphaFoldDB" id="A0A521G461"/>
<protein>
    <submittedName>
        <fullName evidence="2">Major paralogous domain-containing protein</fullName>
    </submittedName>
</protein>
<accession>A0A521G461</accession>
<dbReference type="Proteomes" id="UP000316238">
    <property type="component" value="Unassembled WGS sequence"/>
</dbReference>
<keyword evidence="3" id="KW-1185">Reference proteome</keyword>
<gene>
    <name evidence="2" type="ORF">CDV28_10353</name>
</gene>
<proteinExistence type="predicted"/>
<keyword evidence="1" id="KW-0732">Signal</keyword>
<dbReference type="EMBL" id="NQJD01000003">
    <property type="protein sequence ID" value="TAA75814.1"/>
    <property type="molecule type" value="Genomic_DNA"/>
</dbReference>
<comment type="caution">
    <text evidence="2">The sequence shown here is derived from an EMBL/GenBank/DDBJ whole genome shotgun (WGS) entry which is preliminary data.</text>
</comment>
<evidence type="ECO:0000313" key="3">
    <source>
        <dbReference type="Proteomes" id="UP000316238"/>
    </source>
</evidence>
<sequence>MKKFVLILAASIASFSCLQGKASGNSSLLFDIPAIVSKAPRMSGTFTLADNVIDVGKNSVSNIVDISKTATGEMQIRLSGAIADSLQVGKILYIPPDIDSRFPIGFSGKVISYVVNADETKTIVLGELSFAESIKEGRSDISNIALDTSNFVGIITPSAVQFTSPALEKVSNSSKGNFYVLRDEYVQKQELLLKMAEQQNVIVTPDPISLDAKIELGSMGVDASRMSPVAGSSSVGFDVSGSFDKIKYTEDYEINGLKLNRLNLRLDGELDFDVKFNGKGSVTFGYFSRAWNEVEDQAFDLKISSGKIIGLSLEDKQGKYPLAGLVFSVKCPPEKPCLSYLGQTQTPVRNAKELGVIVWISLVLKGEYSIDGDLSLAHLNPANLSLGIKKTDNKFEIIKSLQRVASSGRLLEAPVFNGEFNAKATAGIAADIDFFALNIRVASAGMNLVAQSSFSAKGTASYGTDSLDAPWSWQTDACFTRGIGAGAVFGGAVNFGINFDDSSWIKSDIDPLSYSFHIPKDEEMELPGWHGAWYYAKLTDTCDVPTVTSPTGRVWMDRNLGASRVATSYNDGQAYGDSYQWGRLADGHQKRTGGYTYQRSTTDVPGHDQFICMSNNSTDWNWRVPQNGNLWQGVNGINNPCPTGFRLPTADEWQAEMDTWISRDEIGAFASPLKLSRTTAVHPACVRIGESHEYWSSTVKDAVSALFSTFDGSIIFGSRAGGTSVRCIKD</sequence>
<feature type="signal peptide" evidence="1">
    <location>
        <begin position="1"/>
        <end position="22"/>
    </location>
</feature>